<evidence type="ECO:0000313" key="4">
    <source>
        <dbReference type="WBParaSite" id="TCNE_0000100101-mRNA-1"/>
    </source>
</evidence>
<dbReference type="AlphaFoldDB" id="A0A183TXN2"/>
<evidence type="ECO:0000313" key="2">
    <source>
        <dbReference type="EMBL" id="VDM25285.1"/>
    </source>
</evidence>
<name>A0A183TXN2_TOXCA</name>
<gene>
    <name evidence="2" type="ORF">TCNE_LOCUS1002</name>
</gene>
<proteinExistence type="predicted"/>
<dbReference type="Proteomes" id="UP000050794">
    <property type="component" value="Unassembled WGS sequence"/>
</dbReference>
<keyword evidence="3" id="KW-1185">Reference proteome</keyword>
<feature type="signal peptide" evidence="1">
    <location>
        <begin position="1"/>
        <end position="21"/>
    </location>
</feature>
<accession>A0A183TXN2</accession>
<organism evidence="3 4">
    <name type="scientific">Toxocara canis</name>
    <name type="common">Canine roundworm</name>
    <dbReference type="NCBI Taxonomy" id="6265"/>
    <lineage>
        <taxon>Eukaryota</taxon>
        <taxon>Metazoa</taxon>
        <taxon>Ecdysozoa</taxon>
        <taxon>Nematoda</taxon>
        <taxon>Chromadorea</taxon>
        <taxon>Rhabditida</taxon>
        <taxon>Spirurina</taxon>
        <taxon>Ascaridomorpha</taxon>
        <taxon>Ascaridoidea</taxon>
        <taxon>Toxocaridae</taxon>
        <taxon>Toxocara</taxon>
    </lineage>
</organism>
<dbReference type="WBParaSite" id="TCNE_0000100101-mRNA-1">
    <property type="protein sequence ID" value="TCNE_0000100101-mRNA-1"/>
    <property type="gene ID" value="TCNE_0000100101"/>
</dbReference>
<dbReference type="EMBL" id="UYWY01000619">
    <property type="protein sequence ID" value="VDM25285.1"/>
    <property type="molecule type" value="Genomic_DNA"/>
</dbReference>
<evidence type="ECO:0000313" key="3">
    <source>
        <dbReference type="Proteomes" id="UP000050794"/>
    </source>
</evidence>
<keyword evidence="1" id="KW-0732">Signal</keyword>
<sequence length="79" mass="8600">MISSILRLSLVVAFTLRSSLAISYLDNGVIDDTVNVLKSPGRLQQVVNAIVTYGAKLEFILMAVNAVSNRDNRHGAGRR</sequence>
<reference evidence="2 3" key="2">
    <citation type="submission" date="2018-11" db="EMBL/GenBank/DDBJ databases">
        <authorList>
            <consortium name="Pathogen Informatics"/>
        </authorList>
    </citation>
    <scope>NUCLEOTIDE SEQUENCE [LARGE SCALE GENOMIC DNA]</scope>
</reference>
<evidence type="ECO:0000256" key="1">
    <source>
        <dbReference type="SAM" id="SignalP"/>
    </source>
</evidence>
<feature type="chain" id="PRO_5044552878" evidence="1">
    <location>
        <begin position="22"/>
        <end position="79"/>
    </location>
</feature>
<protein>
    <submittedName>
        <fullName evidence="4">Secreted protein</fullName>
    </submittedName>
</protein>
<reference evidence="4" key="1">
    <citation type="submission" date="2016-06" db="UniProtKB">
        <authorList>
            <consortium name="WormBaseParasite"/>
        </authorList>
    </citation>
    <scope>IDENTIFICATION</scope>
</reference>